<sequence length="124" mass="13386">MKHYLLSVIQPSEARPPSAEALARIMGDVEDFHRALKEAGAWVFAGGLDGPETATVLRPGGAEVLITDGPYAEGKEYLGGLCLIKASDLDAALEWGRRASRATTLPIEVRPFLHTAEEQEEASR</sequence>
<comment type="similarity">
    <text evidence="1">Belongs to the YciI family.</text>
</comment>
<dbReference type="PANTHER" id="PTHR35174">
    <property type="entry name" value="BLL7171 PROTEIN-RELATED"/>
    <property type="match status" value="1"/>
</dbReference>
<dbReference type="InterPro" id="IPR005545">
    <property type="entry name" value="YCII"/>
</dbReference>
<dbReference type="SUPFAM" id="SSF54909">
    <property type="entry name" value="Dimeric alpha+beta barrel"/>
    <property type="match status" value="1"/>
</dbReference>
<dbReference type="RefSeq" id="WP_276110948.1">
    <property type="nucleotide sequence ID" value="NZ_JARJBB010000012.1"/>
</dbReference>
<evidence type="ECO:0000259" key="2">
    <source>
        <dbReference type="Pfam" id="PF03795"/>
    </source>
</evidence>
<evidence type="ECO:0000313" key="3">
    <source>
        <dbReference type="EMBL" id="MDF3301313.1"/>
    </source>
</evidence>
<dbReference type="InterPro" id="IPR011008">
    <property type="entry name" value="Dimeric_a/b-barrel"/>
</dbReference>
<protein>
    <submittedName>
        <fullName evidence="3">YciI family protein</fullName>
    </submittedName>
</protein>
<dbReference type="Gene3D" id="3.30.70.1060">
    <property type="entry name" value="Dimeric alpha+beta barrel"/>
    <property type="match status" value="1"/>
</dbReference>
<gene>
    <name evidence="3" type="ORF">P3H78_22325</name>
</gene>
<dbReference type="Pfam" id="PF03795">
    <property type="entry name" value="YCII"/>
    <property type="match status" value="1"/>
</dbReference>
<evidence type="ECO:0000256" key="1">
    <source>
        <dbReference type="ARBA" id="ARBA00007689"/>
    </source>
</evidence>
<dbReference type="EMBL" id="JARJBB010000012">
    <property type="protein sequence ID" value="MDF3301313.1"/>
    <property type="molecule type" value="Genomic_DNA"/>
</dbReference>
<organism evidence="3 4">
    <name type="scientific">Streptomyces tropicalis</name>
    <dbReference type="NCBI Taxonomy" id="3034234"/>
    <lineage>
        <taxon>Bacteria</taxon>
        <taxon>Bacillati</taxon>
        <taxon>Actinomycetota</taxon>
        <taxon>Actinomycetes</taxon>
        <taxon>Kitasatosporales</taxon>
        <taxon>Streptomycetaceae</taxon>
        <taxon>Streptomyces</taxon>
    </lineage>
</organism>
<feature type="domain" description="YCII-related" evidence="2">
    <location>
        <begin position="14"/>
        <end position="104"/>
    </location>
</feature>
<dbReference type="Proteomes" id="UP001221150">
    <property type="component" value="Unassembled WGS sequence"/>
</dbReference>
<comment type="caution">
    <text evidence="3">The sequence shown here is derived from an EMBL/GenBank/DDBJ whole genome shotgun (WGS) entry which is preliminary data.</text>
</comment>
<dbReference type="PANTHER" id="PTHR35174:SF3">
    <property type="entry name" value="BLL7171 PROTEIN"/>
    <property type="match status" value="1"/>
</dbReference>
<evidence type="ECO:0000313" key="4">
    <source>
        <dbReference type="Proteomes" id="UP001221150"/>
    </source>
</evidence>
<accession>A0ABT6A9I9</accession>
<name>A0ABT6A9I9_9ACTN</name>
<proteinExistence type="inferred from homology"/>
<reference evidence="3 4" key="1">
    <citation type="submission" date="2023-03" db="EMBL/GenBank/DDBJ databases">
        <title>Draft genome sequence of Streptomyces sp. K1PA1 isolated from peat swamp forest in Thailand.</title>
        <authorList>
            <person name="Klaysubun C."/>
            <person name="Duangmal K."/>
        </authorList>
    </citation>
    <scope>NUCLEOTIDE SEQUENCE [LARGE SCALE GENOMIC DNA]</scope>
    <source>
        <strain evidence="3 4">K1PA1</strain>
    </source>
</reference>
<keyword evidence="4" id="KW-1185">Reference proteome</keyword>